<sequence>MFAPTTFFDAIYEYEDAEYVIFGAPFDNTSSFRAGSRWAPDRMREVAINFETYSPKYNLDMTDILVHDAGNSYVSVNIDETLEWIYEDAKQIVDDGKFPIMIGGEHSLSYAPVKACYDACDEKDDFAVLVLDAHFDLRDEFRGLKNNHACVSRHILENITKKYVSIGIRSGPQEEWEYARNEGVKFYSNDDVFDMGIKEVIKETMEYLDSDHIYLSLDMDAIDPAFCPGLGTPEPFGMTDREVREVLRAFAPKTIGFDVVEIAPEYDNGQSAILATKLMREFIFAREASKK</sequence>
<dbReference type="InterPro" id="IPR023696">
    <property type="entry name" value="Ureohydrolase_dom_sf"/>
</dbReference>
<dbReference type="Pfam" id="PF00491">
    <property type="entry name" value="Arginase"/>
    <property type="match status" value="1"/>
</dbReference>
<feature type="binding site" evidence="4">
    <location>
        <position position="218"/>
    </location>
    <ligand>
        <name>Mn(2+)</name>
        <dbReference type="ChEBI" id="CHEBI:29035"/>
        <label>1</label>
    </ligand>
</feature>
<name>A0AA96VBQ5_9EURY</name>
<dbReference type="Gene3D" id="3.40.800.10">
    <property type="entry name" value="Ureohydrolase domain"/>
    <property type="match status" value="1"/>
</dbReference>
<feature type="binding site" evidence="4">
    <location>
        <position position="132"/>
    </location>
    <ligand>
        <name>Mn(2+)</name>
        <dbReference type="ChEBI" id="CHEBI:29035"/>
        <label>1</label>
    </ligand>
</feature>
<evidence type="ECO:0000313" key="6">
    <source>
        <dbReference type="EMBL" id="WNY28983.1"/>
    </source>
</evidence>
<dbReference type="GO" id="GO:0033389">
    <property type="term" value="P:putrescine biosynthetic process from arginine, via agmatine"/>
    <property type="evidence" value="ECO:0007669"/>
    <property type="project" value="TreeGrafter"/>
</dbReference>
<dbReference type="PIRSF" id="PIRSF036979">
    <property type="entry name" value="Arginase"/>
    <property type="match status" value="1"/>
</dbReference>
<dbReference type="PROSITE" id="PS51409">
    <property type="entry name" value="ARGINASE_2"/>
    <property type="match status" value="1"/>
</dbReference>
<feature type="binding site" evidence="4">
    <location>
        <position position="136"/>
    </location>
    <ligand>
        <name>Mn(2+)</name>
        <dbReference type="ChEBI" id="CHEBI:29035"/>
        <label>1</label>
    </ligand>
</feature>
<dbReference type="InterPro" id="IPR020855">
    <property type="entry name" value="Ureohydrolase_Mn_BS"/>
</dbReference>
<evidence type="ECO:0000256" key="1">
    <source>
        <dbReference type="ARBA" id="ARBA00009227"/>
    </source>
</evidence>
<dbReference type="RefSeq" id="WP_316558983.1">
    <property type="nucleotide sequence ID" value="NZ_CP131062.1"/>
</dbReference>
<dbReference type="GO" id="GO:0046872">
    <property type="term" value="F:metal ion binding"/>
    <property type="evidence" value="ECO:0007669"/>
    <property type="project" value="UniProtKB-KW"/>
</dbReference>
<keyword evidence="4" id="KW-0464">Manganese</keyword>
<proteinExistence type="inferred from homology"/>
<feature type="binding site" evidence="4">
    <location>
        <position position="220"/>
    </location>
    <ligand>
        <name>Mn(2+)</name>
        <dbReference type="ChEBI" id="CHEBI:29035"/>
        <label>1</label>
    </ligand>
</feature>
<dbReference type="InterPro" id="IPR005925">
    <property type="entry name" value="Agmatinase-rel"/>
</dbReference>
<dbReference type="AlphaFoldDB" id="A0AA96VBQ5"/>
<dbReference type="NCBIfam" id="TIGR01230">
    <property type="entry name" value="agmatinase"/>
    <property type="match status" value="1"/>
</dbReference>
<dbReference type="GO" id="GO:0008783">
    <property type="term" value="F:agmatinase activity"/>
    <property type="evidence" value="ECO:0007669"/>
    <property type="project" value="UniProtKB-EC"/>
</dbReference>
<comment type="similarity">
    <text evidence="1">Belongs to the arginase family. Agmatinase subfamily.</text>
</comment>
<dbReference type="CDD" id="cd11593">
    <property type="entry name" value="Agmatinase-like_2"/>
    <property type="match status" value="1"/>
</dbReference>
<dbReference type="EC" id="3.5.3.11" evidence="6"/>
<feature type="binding site" evidence="4">
    <location>
        <position position="134"/>
    </location>
    <ligand>
        <name>Mn(2+)</name>
        <dbReference type="ChEBI" id="CHEBI:29035"/>
        <label>1</label>
    </ligand>
</feature>
<dbReference type="PANTHER" id="PTHR11358">
    <property type="entry name" value="ARGINASE/AGMATINASE"/>
    <property type="match status" value="1"/>
</dbReference>
<evidence type="ECO:0000256" key="3">
    <source>
        <dbReference type="ARBA" id="ARBA00022801"/>
    </source>
</evidence>
<keyword evidence="3 5" id="KW-0378">Hydrolase</keyword>
<dbReference type="GeneID" id="85197668"/>
<protein>
    <submittedName>
        <fullName evidence="6">Agmatinase</fullName>
        <ecNumber evidence="6">3.5.3.11</ecNumber>
    </submittedName>
</protein>
<keyword evidence="2 4" id="KW-0479">Metal-binding</keyword>
<organism evidence="6 7">
    <name type="scientific">Methanimicrococcus stummii</name>
    <dbReference type="NCBI Taxonomy" id="3028294"/>
    <lineage>
        <taxon>Archaea</taxon>
        <taxon>Methanobacteriati</taxon>
        <taxon>Methanobacteriota</taxon>
        <taxon>Stenosarchaea group</taxon>
        <taxon>Methanomicrobia</taxon>
        <taxon>Methanosarcinales</taxon>
        <taxon>Methanosarcinaceae</taxon>
        <taxon>Methanimicrococcus</taxon>
    </lineage>
</organism>
<evidence type="ECO:0000256" key="2">
    <source>
        <dbReference type="ARBA" id="ARBA00022723"/>
    </source>
</evidence>
<dbReference type="SUPFAM" id="SSF52768">
    <property type="entry name" value="Arginase/deacetylase"/>
    <property type="match status" value="1"/>
</dbReference>
<dbReference type="PROSITE" id="PS01053">
    <property type="entry name" value="ARGINASE_1"/>
    <property type="match status" value="1"/>
</dbReference>
<dbReference type="KEGG" id="mees:MmiEs2_11960"/>
<dbReference type="Proteomes" id="UP001302662">
    <property type="component" value="Chromosome"/>
</dbReference>
<keyword evidence="7" id="KW-1185">Reference proteome</keyword>
<comment type="cofactor">
    <cofactor evidence="4">
        <name>Mn(2+)</name>
        <dbReference type="ChEBI" id="CHEBI:29035"/>
    </cofactor>
    <text evidence="4">Binds 2 manganese ions per subunit.</text>
</comment>
<dbReference type="EMBL" id="CP131062">
    <property type="protein sequence ID" value="WNY28983.1"/>
    <property type="molecule type" value="Genomic_DNA"/>
</dbReference>
<evidence type="ECO:0000256" key="4">
    <source>
        <dbReference type="PIRSR" id="PIRSR036979-1"/>
    </source>
</evidence>
<dbReference type="InterPro" id="IPR006035">
    <property type="entry name" value="Ureohydrolase"/>
</dbReference>
<dbReference type="PANTHER" id="PTHR11358:SF26">
    <property type="entry name" value="GUANIDINO ACID HYDROLASE, MITOCHONDRIAL"/>
    <property type="match status" value="1"/>
</dbReference>
<feature type="binding site" evidence="4">
    <location>
        <position position="106"/>
    </location>
    <ligand>
        <name>Mn(2+)</name>
        <dbReference type="ChEBI" id="CHEBI:29035"/>
        <label>1</label>
    </ligand>
</feature>
<reference evidence="6 7" key="1">
    <citation type="submission" date="2023-07" db="EMBL/GenBank/DDBJ databases">
        <title>Closed genome sequence of Methanimicrococcus sp. Es2.</title>
        <authorList>
            <person name="Protasov E."/>
            <person name="Platt K."/>
            <person name="Reeh H."/>
            <person name="Poehlein A."/>
            <person name="Daniel R."/>
            <person name="Brune A."/>
        </authorList>
    </citation>
    <scope>NUCLEOTIDE SEQUENCE [LARGE SCALE GENOMIC DNA]</scope>
    <source>
        <strain evidence="6 7">Es2</strain>
    </source>
</reference>
<accession>A0AA96VBQ5</accession>
<evidence type="ECO:0000313" key="7">
    <source>
        <dbReference type="Proteomes" id="UP001302662"/>
    </source>
</evidence>
<evidence type="ECO:0000256" key="5">
    <source>
        <dbReference type="RuleBase" id="RU003684"/>
    </source>
</evidence>
<gene>
    <name evidence="6" type="primary">speB</name>
    <name evidence="6" type="ORF">MmiEs2_11960</name>
</gene>